<reference evidence="2 3" key="1">
    <citation type="submission" date="2024-07" db="EMBL/GenBank/DDBJ databases">
        <title>Section-level genome sequencing and comparative genomics of Aspergillus sections Usti and Cavernicolus.</title>
        <authorList>
            <consortium name="Lawrence Berkeley National Laboratory"/>
            <person name="Nybo J.L."/>
            <person name="Vesth T.C."/>
            <person name="Theobald S."/>
            <person name="Frisvad J.C."/>
            <person name="Larsen T.O."/>
            <person name="Kjaerboelling I."/>
            <person name="Rothschild-Mancinelli K."/>
            <person name="Lyhne E.K."/>
            <person name="Kogle M.E."/>
            <person name="Barry K."/>
            <person name="Clum A."/>
            <person name="Na H."/>
            <person name="Ledsgaard L."/>
            <person name="Lin J."/>
            <person name="Lipzen A."/>
            <person name="Kuo A."/>
            <person name="Riley R."/>
            <person name="Mondo S."/>
            <person name="Labutti K."/>
            <person name="Haridas S."/>
            <person name="Pangalinan J."/>
            <person name="Salamov A.A."/>
            <person name="Simmons B.A."/>
            <person name="Magnuson J.K."/>
            <person name="Chen J."/>
            <person name="Drula E."/>
            <person name="Henrissat B."/>
            <person name="Wiebenga A."/>
            <person name="Lubbers R.J."/>
            <person name="Gomes A.C."/>
            <person name="Macurrencykelacurrency M.R."/>
            <person name="Stajich J."/>
            <person name="Grigoriev I.V."/>
            <person name="Mortensen U.H."/>
            <person name="De Vries R.P."/>
            <person name="Baker S.E."/>
            <person name="Andersen M.R."/>
        </authorList>
    </citation>
    <scope>NUCLEOTIDE SEQUENCE [LARGE SCALE GENOMIC DNA]</scope>
    <source>
        <strain evidence="2 3">CBS 449.75</strain>
    </source>
</reference>
<protein>
    <submittedName>
        <fullName evidence="2">Uncharacterized protein</fullName>
    </submittedName>
</protein>
<feature type="compositionally biased region" description="Basic and acidic residues" evidence="1">
    <location>
        <begin position="346"/>
        <end position="356"/>
    </location>
</feature>
<gene>
    <name evidence="2" type="ORF">BJX67DRAFT_107911</name>
</gene>
<comment type="caution">
    <text evidence="2">The sequence shown here is derived from an EMBL/GenBank/DDBJ whole genome shotgun (WGS) entry which is preliminary data.</text>
</comment>
<dbReference type="GeneID" id="98139346"/>
<name>A0ABR4LSU8_9EURO</name>
<accession>A0ABR4LSU8</accession>
<evidence type="ECO:0000256" key="1">
    <source>
        <dbReference type="SAM" id="MobiDB-lite"/>
    </source>
</evidence>
<dbReference type="EMBL" id="JBFXLQ010000020">
    <property type="protein sequence ID" value="KAL2867209.1"/>
    <property type="molecule type" value="Genomic_DNA"/>
</dbReference>
<evidence type="ECO:0000313" key="3">
    <source>
        <dbReference type="Proteomes" id="UP001610432"/>
    </source>
</evidence>
<dbReference type="RefSeq" id="XP_070886188.1">
    <property type="nucleotide sequence ID" value="XM_071024274.1"/>
</dbReference>
<dbReference type="Proteomes" id="UP001610432">
    <property type="component" value="Unassembled WGS sequence"/>
</dbReference>
<keyword evidence="3" id="KW-1185">Reference proteome</keyword>
<feature type="compositionally biased region" description="Low complexity" evidence="1">
    <location>
        <begin position="32"/>
        <end position="43"/>
    </location>
</feature>
<proteinExistence type="predicted"/>
<feature type="region of interest" description="Disordered" evidence="1">
    <location>
        <begin position="331"/>
        <end position="356"/>
    </location>
</feature>
<feature type="compositionally biased region" description="Acidic residues" evidence="1">
    <location>
        <begin position="69"/>
        <end position="84"/>
    </location>
</feature>
<feature type="region of interest" description="Disordered" evidence="1">
    <location>
        <begin position="64"/>
        <end position="98"/>
    </location>
</feature>
<feature type="compositionally biased region" description="Polar residues" evidence="1">
    <location>
        <begin position="10"/>
        <end position="25"/>
    </location>
</feature>
<sequence length="356" mass="40390">MPPKRASDAPATSSKRSKTGNSATKARSKRWSAVSASANVEASYQEHRDYNTYKCLCQARVDGARPVVDDDDDEDSEDEEDDEGSGQPRPKNPKCDDGDTCVCKKSAAENPDHPFTITTAGHEKFMHQLMHTDLRNPDFFGMFVFNDFAGYGILEVLQNLVLDFVEAEDNWKEQWAVCEAIPLYWMLGDLMPFSMLDAETVRGTWSFIGHMFVTMLANLEARGLLKPDSEVRNLGVIMALYLPMADELGDVFDYDSDVFDSLSFDAYILAYAKKYHIKLHGPSNLTELVSKIEDEFEGEDELQSELPAPSADPWKWAVAYKAYAKTLWRDPHDKEERNGRGQVRHHYLEQCRTQET</sequence>
<organism evidence="2 3">
    <name type="scientific">Aspergillus lucknowensis</name>
    <dbReference type="NCBI Taxonomy" id="176173"/>
    <lineage>
        <taxon>Eukaryota</taxon>
        <taxon>Fungi</taxon>
        <taxon>Dikarya</taxon>
        <taxon>Ascomycota</taxon>
        <taxon>Pezizomycotina</taxon>
        <taxon>Eurotiomycetes</taxon>
        <taxon>Eurotiomycetidae</taxon>
        <taxon>Eurotiales</taxon>
        <taxon>Aspergillaceae</taxon>
        <taxon>Aspergillus</taxon>
        <taxon>Aspergillus subgen. Nidulantes</taxon>
    </lineage>
</organism>
<evidence type="ECO:0000313" key="2">
    <source>
        <dbReference type="EMBL" id="KAL2867209.1"/>
    </source>
</evidence>
<feature type="region of interest" description="Disordered" evidence="1">
    <location>
        <begin position="1"/>
        <end position="43"/>
    </location>
</feature>